<name>A0A8J6XLB1_9CYAN</name>
<dbReference type="AlphaFoldDB" id="A0A8J6XLB1"/>
<dbReference type="EMBL" id="JACXAE010000098">
    <property type="protein sequence ID" value="MBD2776858.1"/>
    <property type="molecule type" value="Genomic_DNA"/>
</dbReference>
<sequence>MKSYLTFIYGTLVKPEEFTKIERYNIKTDPVKINLVNKVVAQSIELRANSQKLRTRYQELGYRFVAFKAQMTHLREQWTDFTTTPINTQDEKNSSPSSPISPL</sequence>
<feature type="region of interest" description="Disordered" evidence="1">
    <location>
        <begin position="82"/>
        <end position="103"/>
    </location>
</feature>
<accession>A0A8J6XLB1</accession>
<evidence type="ECO:0000313" key="3">
    <source>
        <dbReference type="Proteomes" id="UP000629098"/>
    </source>
</evidence>
<dbReference type="RefSeq" id="WP_190835906.1">
    <property type="nucleotide sequence ID" value="NZ_CAWPPI010000098.1"/>
</dbReference>
<organism evidence="2 3">
    <name type="scientific">Iningainema tapete BLCC-T55</name>
    <dbReference type="NCBI Taxonomy" id="2748662"/>
    <lineage>
        <taxon>Bacteria</taxon>
        <taxon>Bacillati</taxon>
        <taxon>Cyanobacteriota</taxon>
        <taxon>Cyanophyceae</taxon>
        <taxon>Nostocales</taxon>
        <taxon>Scytonemataceae</taxon>
        <taxon>Iningainema tapete</taxon>
    </lineage>
</organism>
<gene>
    <name evidence="2" type="ORF">ICL16_33620</name>
</gene>
<comment type="caution">
    <text evidence="2">The sequence shown here is derived from an EMBL/GenBank/DDBJ whole genome shotgun (WGS) entry which is preliminary data.</text>
</comment>
<protein>
    <submittedName>
        <fullName evidence="2">Uncharacterized protein</fullName>
    </submittedName>
</protein>
<reference evidence="2" key="1">
    <citation type="submission" date="2020-09" db="EMBL/GenBank/DDBJ databases">
        <title>Iningainema tapete sp. nov. (Scytonemataceae, Cyanobacteria) from greenhouses in central Florida (USA) produces two types of nodularin with biosynthetic potential for microcystin-LR and anabaenopeptins.</title>
        <authorList>
            <person name="Berthold D.E."/>
            <person name="Lefler F.W."/>
            <person name="Huang I.-S."/>
            <person name="Abdulla H."/>
            <person name="Zimba P.V."/>
            <person name="Laughinghouse H.D. IV."/>
        </authorList>
    </citation>
    <scope>NUCLEOTIDE SEQUENCE</scope>
    <source>
        <strain evidence="2">BLCCT55</strain>
    </source>
</reference>
<evidence type="ECO:0000256" key="1">
    <source>
        <dbReference type="SAM" id="MobiDB-lite"/>
    </source>
</evidence>
<keyword evidence="3" id="KW-1185">Reference proteome</keyword>
<evidence type="ECO:0000313" key="2">
    <source>
        <dbReference type="EMBL" id="MBD2776858.1"/>
    </source>
</evidence>
<dbReference type="Proteomes" id="UP000629098">
    <property type="component" value="Unassembled WGS sequence"/>
</dbReference>
<proteinExistence type="predicted"/>